<proteinExistence type="predicted"/>
<dbReference type="RefSeq" id="WP_117444119.1">
    <property type="nucleotide sequence ID" value="NZ_JAJFEN010000013.1"/>
</dbReference>
<dbReference type="Pfam" id="PF12672">
    <property type="entry name" value="DUF3793"/>
    <property type="match status" value="1"/>
</dbReference>
<evidence type="ECO:0000313" key="2">
    <source>
        <dbReference type="Proteomes" id="UP000260025"/>
    </source>
</evidence>
<dbReference type="AlphaFoldDB" id="A0A3E2VP21"/>
<protein>
    <submittedName>
        <fullName evidence="1">DUF3793 family protein</fullName>
    </submittedName>
</protein>
<dbReference type="Proteomes" id="UP000260025">
    <property type="component" value="Unassembled WGS sequence"/>
</dbReference>
<organism evidence="1 2">
    <name type="scientific">Clostridium innocuum</name>
    <dbReference type="NCBI Taxonomy" id="1522"/>
    <lineage>
        <taxon>Bacteria</taxon>
        <taxon>Bacillati</taxon>
        <taxon>Bacillota</taxon>
        <taxon>Clostridia</taxon>
        <taxon>Eubacteriales</taxon>
        <taxon>Clostridiaceae</taxon>
        <taxon>Clostridium</taxon>
    </lineage>
</organism>
<dbReference type="EMBL" id="QVEV01000029">
    <property type="protein sequence ID" value="RGC12557.1"/>
    <property type="molecule type" value="Genomic_DNA"/>
</dbReference>
<sequence>MSFVELIAYYAAPTLEGMKPSCLFSCRDSEVGNVEELVLAYNRCLNPKRIYLQIMKHSPDFKLILVYRKDLLDMHLCQEDIQQFLSAFGYGFVTTRQALYHLQEHMCKECFPHEIGVFLGYPLDDVVSFIQNNGKNYQEIGYWKIYHNLSRARKTTARFLQSMECTLEKLQEGIPLEQLITA</sequence>
<comment type="caution">
    <text evidence="1">The sequence shown here is derived from an EMBL/GenBank/DDBJ whole genome shotgun (WGS) entry which is preliminary data.</text>
</comment>
<name>A0A3E2VP21_CLOIN</name>
<evidence type="ECO:0000313" key="1">
    <source>
        <dbReference type="EMBL" id="RGC12557.1"/>
    </source>
</evidence>
<dbReference type="OrthoDB" id="5393676at2"/>
<accession>A0A3E2VP21</accession>
<reference evidence="1 2" key="1">
    <citation type="submission" date="2018-08" db="EMBL/GenBank/DDBJ databases">
        <title>A genome reference for cultivated species of the human gut microbiota.</title>
        <authorList>
            <person name="Zou Y."/>
            <person name="Xue W."/>
            <person name="Luo G."/>
        </authorList>
    </citation>
    <scope>NUCLEOTIDE SEQUENCE [LARGE SCALE GENOMIC DNA]</scope>
    <source>
        <strain evidence="1 2">OF01-2LB</strain>
    </source>
</reference>
<dbReference type="InterPro" id="IPR024523">
    <property type="entry name" value="DUF3793"/>
</dbReference>
<gene>
    <name evidence="1" type="ORF">DXA38_16415</name>
</gene>